<evidence type="ECO:0000313" key="5">
    <source>
        <dbReference type="Proteomes" id="UP000199682"/>
    </source>
</evidence>
<keyword evidence="4" id="KW-0378">Hydrolase</keyword>
<feature type="transmembrane region" description="Helical" evidence="2">
    <location>
        <begin position="138"/>
        <end position="160"/>
    </location>
</feature>
<feature type="transmembrane region" description="Helical" evidence="2">
    <location>
        <begin position="306"/>
        <end position="324"/>
    </location>
</feature>
<dbReference type="PANTHER" id="PTHR23028:SF53">
    <property type="entry name" value="ACYL_TRANSF_3 DOMAIN-CONTAINING PROTEIN"/>
    <property type="match status" value="1"/>
</dbReference>
<sequence length="382" mass="42322">MIPAQRQQPRTARRVSWDVLRVVAIGCVLLHHATLTSVSSHPDLGPLPFTFPMSMGASTLMVVSAFFACVSLDSGKSGRFLWRRLARLLPAYMAAVLLTFAVQRWIAPEGWSQLDGRDVVYNLLLINQWMPDVDIVDFAYWTVPVQLTAFVAGAVLVKFLRGTPLRGFLWALVVTPLLMRPLLDHSHALFVVYNGLALHRAQLFAAGIAIWLWHKDRLRTPHLAALLTATLVAQAIHTTEYGSTLGFAVLLLMVCAAAAGPDWVFFTPIARPVTWLAGISYGVYLVHQQIGTVVMDRMHAVGLRSWWLLAGFVTSALVLGWAMTKFVERPAYRLLTQIQSGRSGSSPRRPEPSVRPVSHPRTALADPLTELRLTGPLTVQLR</sequence>
<feature type="transmembrane region" description="Helical" evidence="2">
    <location>
        <begin position="85"/>
        <end position="106"/>
    </location>
</feature>
<evidence type="ECO:0000256" key="2">
    <source>
        <dbReference type="SAM" id="Phobius"/>
    </source>
</evidence>
<keyword evidence="4" id="KW-0808">Transferase</keyword>
<dbReference type="EMBL" id="FNET01000021">
    <property type="protein sequence ID" value="SDM41680.1"/>
    <property type="molecule type" value="Genomic_DNA"/>
</dbReference>
<evidence type="ECO:0000313" key="4">
    <source>
        <dbReference type="EMBL" id="SDM41680.1"/>
    </source>
</evidence>
<feature type="transmembrane region" description="Helical" evidence="2">
    <location>
        <begin position="273"/>
        <end position="294"/>
    </location>
</feature>
<feature type="transmembrane region" description="Helical" evidence="2">
    <location>
        <begin position="245"/>
        <end position="266"/>
    </location>
</feature>
<keyword evidence="2" id="KW-1133">Transmembrane helix</keyword>
<feature type="transmembrane region" description="Helical" evidence="2">
    <location>
        <begin position="20"/>
        <end position="39"/>
    </location>
</feature>
<gene>
    <name evidence="4" type="ORF">SAMN04488074_12153</name>
</gene>
<protein>
    <submittedName>
        <fullName evidence="4">Peptidoglycan/LPS O-acetylase OafA/YrhL, contains acyltransferase and SGNH-hydrolase domains</fullName>
    </submittedName>
</protein>
<keyword evidence="2" id="KW-0472">Membrane</keyword>
<dbReference type="GO" id="GO:0000271">
    <property type="term" value="P:polysaccharide biosynthetic process"/>
    <property type="evidence" value="ECO:0007669"/>
    <property type="project" value="TreeGrafter"/>
</dbReference>
<reference evidence="5" key="1">
    <citation type="submission" date="2016-10" db="EMBL/GenBank/DDBJ databases">
        <authorList>
            <person name="Varghese N."/>
            <person name="Submissions S."/>
        </authorList>
    </citation>
    <scope>NUCLEOTIDE SEQUENCE [LARGE SCALE GENOMIC DNA]</scope>
    <source>
        <strain evidence="5">DSM 44796</strain>
    </source>
</reference>
<dbReference type="PANTHER" id="PTHR23028">
    <property type="entry name" value="ACETYLTRANSFERASE"/>
    <property type="match status" value="1"/>
</dbReference>
<dbReference type="GO" id="GO:0016020">
    <property type="term" value="C:membrane"/>
    <property type="evidence" value="ECO:0007669"/>
    <property type="project" value="TreeGrafter"/>
</dbReference>
<dbReference type="InterPro" id="IPR050879">
    <property type="entry name" value="Acyltransferase_3"/>
</dbReference>
<dbReference type="InterPro" id="IPR002656">
    <property type="entry name" value="Acyl_transf_3_dom"/>
</dbReference>
<keyword evidence="2" id="KW-0812">Transmembrane</keyword>
<accession>A0A1G9T1Z2</accession>
<dbReference type="Pfam" id="PF01757">
    <property type="entry name" value="Acyl_transf_3"/>
    <property type="match status" value="1"/>
</dbReference>
<name>A0A1G9T1Z2_9PSEU</name>
<feature type="transmembrane region" description="Helical" evidence="2">
    <location>
        <begin position="189"/>
        <end position="213"/>
    </location>
</feature>
<dbReference type="GO" id="GO:0016787">
    <property type="term" value="F:hydrolase activity"/>
    <property type="evidence" value="ECO:0007669"/>
    <property type="project" value="UniProtKB-KW"/>
</dbReference>
<proteinExistence type="predicted"/>
<dbReference type="GO" id="GO:0016747">
    <property type="term" value="F:acyltransferase activity, transferring groups other than amino-acyl groups"/>
    <property type="evidence" value="ECO:0007669"/>
    <property type="project" value="InterPro"/>
</dbReference>
<evidence type="ECO:0000256" key="1">
    <source>
        <dbReference type="SAM" id="MobiDB-lite"/>
    </source>
</evidence>
<keyword evidence="4" id="KW-0012">Acyltransferase</keyword>
<organism evidence="4 5">
    <name type="scientific">Lentzea albidocapillata subsp. violacea</name>
    <dbReference type="NCBI Taxonomy" id="128104"/>
    <lineage>
        <taxon>Bacteria</taxon>
        <taxon>Bacillati</taxon>
        <taxon>Actinomycetota</taxon>
        <taxon>Actinomycetes</taxon>
        <taxon>Pseudonocardiales</taxon>
        <taxon>Pseudonocardiaceae</taxon>
        <taxon>Lentzea</taxon>
    </lineage>
</organism>
<feature type="transmembrane region" description="Helical" evidence="2">
    <location>
        <begin position="51"/>
        <end position="73"/>
    </location>
</feature>
<feature type="region of interest" description="Disordered" evidence="1">
    <location>
        <begin position="340"/>
        <end position="360"/>
    </location>
</feature>
<dbReference type="AlphaFoldDB" id="A0A1G9T1Z2"/>
<feature type="domain" description="Acyltransferase 3" evidence="3">
    <location>
        <begin position="16"/>
        <end position="324"/>
    </location>
</feature>
<evidence type="ECO:0000259" key="3">
    <source>
        <dbReference type="Pfam" id="PF01757"/>
    </source>
</evidence>
<dbReference type="Proteomes" id="UP000199682">
    <property type="component" value="Unassembled WGS sequence"/>
</dbReference>